<comment type="caution">
    <text evidence="1">The sequence shown here is derived from an EMBL/GenBank/DDBJ whole genome shotgun (WGS) entry which is preliminary data.</text>
</comment>
<evidence type="ECO:0000313" key="1">
    <source>
        <dbReference type="EMBL" id="KAI6656273.1"/>
    </source>
</evidence>
<proteinExistence type="predicted"/>
<sequence length="208" mass="24180">MWYFYTTKAHILSNHLVTSLLYLPTDKELVVVSEQALEYSHQHFNNVWRRYKFGEDTESYEVLCLDSRPRRSSKVERQSRRSGWSVTRQAVTESTLKLLKLWSQKQPRGFGDGDSKNYQQLRELDLYPVGEDTKRRVLTSNKLCPGLRVLVDHVAGDHSGCPIGEKSWRRWRSLSSSTAPIALTTFKPIDIKREKYSILMRQKSSVAI</sequence>
<evidence type="ECO:0000313" key="2">
    <source>
        <dbReference type="Proteomes" id="UP001165289"/>
    </source>
</evidence>
<dbReference type="AlphaFoldDB" id="A0AAV7K6G0"/>
<accession>A0AAV7K6G0</accession>
<dbReference type="Proteomes" id="UP001165289">
    <property type="component" value="Unassembled WGS sequence"/>
</dbReference>
<reference evidence="1 2" key="1">
    <citation type="journal article" date="2023" name="BMC Biol.">
        <title>The compact genome of the sponge Oopsacas minuta (Hexactinellida) is lacking key metazoan core genes.</title>
        <authorList>
            <person name="Santini S."/>
            <person name="Schenkelaars Q."/>
            <person name="Jourda C."/>
            <person name="Duchesne M."/>
            <person name="Belahbib H."/>
            <person name="Rocher C."/>
            <person name="Selva M."/>
            <person name="Riesgo A."/>
            <person name="Vervoort M."/>
            <person name="Leys S.P."/>
            <person name="Kodjabachian L."/>
            <person name="Le Bivic A."/>
            <person name="Borchiellini C."/>
            <person name="Claverie J.M."/>
            <person name="Renard E."/>
        </authorList>
    </citation>
    <scope>NUCLEOTIDE SEQUENCE [LARGE SCALE GENOMIC DNA]</scope>
    <source>
        <strain evidence="1">SPO-2</strain>
    </source>
</reference>
<organism evidence="1 2">
    <name type="scientific">Oopsacas minuta</name>
    <dbReference type="NCBI Taxonomy" id="111878"/>
    <lineage>
        <taxon>Eukaryota</taxon>
        <taxon>Metazoa</taxon>
        <taxon>Porifera</taxon>
        <taxon>Hexactinellida</taxon>
        <taxon>Hexasterophora</taxon>
        <taxon>Lyssacinosida</taxon>
        <taxon>Leucopsacidae</taxon>
        <taxon>Oopsacas</taxon>
    </lineage>
</organism>
<keyword evidence="2" id="KW-1185">Reference proteome</keyword>
<protein>
    <submittedName>
        <fullName evidence="1">Uncharacterized protein</fullName>
    </submittedName>
</protein>
<name>A0AAV7K6G0_9METZ</name>
<dbReference type="EMBL" id="JAKMXF010000146">
    <property type="protein sequence ID" value="KAI6656273.1"/>
    <property type="molecule type" value="Genomic_DNA"/>
</dbReference>
<gene>
    <name evidence="1" type="ORF">LOD99_11295</name>
</gene>